<proteinExistence type="predicted"/>
<accession>A0A7S5R5I1</accession>
<sequence>MARPTIENVRNVGDWATTVNWNLTFVTFPRALARTVTFQDLNLRCESTDIPKSTGTSTEIMIRGHRVKQPGLYLPSGTITLTMNESVDNKISTFIRNWREICSETKTGVQQEKSQVECMIKIERLNRRDVPIWEYNLLGCYLEDYDAGGQLQGQSADILKPTLTISYDYFEDTPL</sequence>
<evidence type="ECO:0000313" key="2">
    <source>
        <dbReference type="Proteomes" id="UP000629603"/>
    </source>
</evidence>
<dbReference type="EMBL" id="MN988521">
    <property type="protein sequence ID" value="QIG71457.1"/>
    <property type="molecule type" value="Genomic_DNA"/>
</dbReference>
<organism evidence="1 2">
    <name type="scientific">Rhizobium phage RHph_TM30</name>
    <dbReference type="NCBI Taxonomy" id="2509764"/>
    <lineage>
        <taxon>Viruses</taxon>
        <taxon>Duplodnaviria</taxon>
        <taxon>Heunggongvirae</taxon>
        <taxon>Uroviricota</taxon>
        <taxon>Caudoviricetes</taxon>
        <taxon>Kleczkowskaviridae</taxon>
        <taxon>Cuauhnahuacvirus</taxon>
        <taxon>Cuauhnahuacvirus TM30</taxon>
    </lineage>
</organism>
<reference evidence="1 2" key="1">
    <citation type="submission" date="2020-01" db="EMBL/GenBank/DDBJ databases">
        <title>Patterns of diversity and host range of bacteriophage communities associated with bean-nodulatin bacteria.</title>
        <authorList>
            <person name="Vann Cauwenberghe J."/>
            <person name="Santamaria R.I."/>
            <person name="Bustos P."/>
            <person name="Juarez S."/>
            <person name="Gonzalez V."/>
        </authorList>
    </citation>
    <scope>NUCLEOTIDE SEQUENCE [LARGE SCALE GENOMIC DNA]</scope>
</reference>
<evidence type="ECO:0000313" key="1">
    <source>
        <dbReference type="EMBL" id="QIG71457.1"/>
    </source>
</evidence>
<name>A0A7S5R5I1_9CAUD</name>
<dbReference type="Proteomes" id="UP000629603">
    <property type="component" value="Segment"/>
</dbReference>
<gene>
    <name evidence="1" type="ORF">EVB93_370</name>
</gene>
<keyword evidence="2" id="KW-1185">Reference proteome</keyword>
<protein>
    <submittedName>
        <fullName evidence="1">Tail tube protein</fullName>
    </submittedName>
</protein>